<feature type="region of interest" description="Disordered" evidence="2">
    <location>
        <begin position="1"/>
        <end position="44"/>
    </location>
</feature>
<dbReference type="SMART" id="SM00331">
    <property type="entry name" value="PP2C_SIG"/>
    <property type="match status" value="1"/>
</dbReference>
<keyword evidence="3" id="KW-0472">Membrane</keyword>
<dbReference type="RefSeq" id="WP_163459075.1">
    <property type="nucleotide sequence ID" value="NZ_JAAGOH010000026.1"/>
</dbReference>
<dbReference type="Pfam" id="PF07228">
    <property type="entry name" value="SpoIIE"/>
    <property type="match status" value="1"/>
</dbReference>
<dbReference type="CDD" id="cd16936">
    <property type="entry name" value="HATPase_RsbW-like"/>
    <property type="match status" value="1"/>
</dbReference>
<evidence type="ECO:0000256" key="2">
    <source>
        <dbReference type="SAM" id="MobiDB-lite"/>
    </source>
</evidence>
<dbReference type="EMBL" id="JAAGOH010000026">
    <property type="protein sequence ID" value="NDY93023.1"/>
    <property type="molecule type" value="Genomic_DNA"/>
</dbReference>
<dbReference type="Pfam" id="PF13426">
    <property type="entry name" value="PAS_9"/>
    <property type="match status" value="1"/>
</dbReference>
<dbReference type="Gene3D" id="3.30.565.10">
    <property type="entry name" value="Histidine kinase-like ATPase, C-terminal domain"/>
    <property type="match status" value="1"/>
</dbReference>
<accession>A0A7C9TMK1</accession>
<organism evidence="6 7">
    <name type="scientific">Ideonella livida</name>
    <dbReference type="NCBI Taxonomy" id="2707176"/>
    <lineage>
        <taxon>Bacteria</taxon>
        <taxon>Pseudomonadati</taxon>
        <taxon>Pseudomonadota</taxon>
        <taxon>Betaproteobacteria</taxon>
        <taxon>Burkholderiales</taxon>
        <taxon>Sphaerotilaceae</taxon>
        <taxon>Ideonella</taxon>
    </lineage>
</organism>
<feature type="domain" description="PAS" evidence="4">
    <location>
        <begin position="378"/>
        <end position="448"/>
    </location>
</feature>
<dbReference type="PANTHER" id="PTHR43156">
    <property type="entry name" value="STAGE II SPORULATION PROTEIN E-RELATED"/>
    <property type="match status" value="1"/>
</dbReference>
<dbReference type="SMART" id="SM00086">
    <property type="entry name" value="PAC"/>
    <property type="match status" value="2"/>
</dbReference>
<feature type="domain" description="PAC" evidence="5">
    <location>
        <begin position="455"/>
        <end position="505"/>
    </location>
</feature>
<dbReference type="SMART" id="SM00091">
    <property type="entry name" value="PAS"/>
    <property type="match status" value="2"/>
</dbReference>
<evidence type="ECO:0000313" key="7">
    <source>
        <dbReference type="Proteomes" id="UP000484255"/>
    </source>
</evidence>
<evidence type="ECO:0000259" key="5">
    <source>
        <dbReference type="PROSITE" id="PS50113"/>
    </source>
</evidence>
<protein>
    <submittedName>
        <fullName evidence="6">PAS domain S-box protein</fullName>
    </submittedName>
</protein>
<dbReference type="InterPro" id="IPR052016">
    <property type="entry name" value="Bact_Sigma-Reg"/>
</dbReference>
<keyword evidence="7" id="KW-1185">Reference proteome</keyword>
<dbReference type="GO" id="GO:0016791">
    <property type="term" value="F:phosphatase activity"/>
    <property type="evidence" value="ECO:0007669"/>
    <property type="project" value="TreeGrafter"/>
</dbReference>
<reference evidence="6 7" key="1">
    <citation type="submission" date="2020-02" db="EMBL/GenBank/DDBJ databases">
        <title>Ideonella bacterium strain TBM-1.</title>
        <authorList>
            <person name="Chen W.-M."/>
        </authorList>
    </citation>
    <scope>NUCLEOTIDE SEQUENCE [LARGE SCALE GENOMIC DNA]</scope>
    <source>
        <strain evidence="6 7">TBM-1</strain>
    </source>
</reference>
<dbReference type="InterPro" id="IPR001932">
    <property type="entry name" value="PPM-type_phosphatase-like_dom"/>
</dbReference>
<dbReference type="InterPro" id="IPR013767">
    <property type="entry name" value="PAS_fold"/>
</dbReference>
<dbReference type="SUPFAM" id="SSF81606">
    <property type="entry name" value="PP2C-like"/>
    <property type="match status" value="1"/>
</dbReference>
<dbReference type="InterPro" id="IPR036890">
    <property type="entry name" value="HATPase_C_sf"/>
</dbReference>
<dbReference type="Pfam" id="PF13581">
    <property type="entry name" value="HATPase_c_2"/>
    <property type="match status" value="1"/>
</dbReference>
<dbReference type="InterPro" id="IPR035965">
    <property type="entry name" value="PAS-like_dom_sf"/>
</dbReference>
<keyword evidence="3" id="KW-1133">Transmembrane helix</keyword>
<dbReference type="PANTHER" id="PTHR43156:SF2">
    <property type="entry name" value="STAGE II SPORULATION PROTEIN E"/>
    <property type="match status" value="1"/>
</dbReference>
<dbReference type="Proteomes" id="UP000484255">
    <property type="component" value="Unassembled WGS sequence"/>
</dbReference>
<evidence type="ECO:0000256" key="1">
    <source>
        <dbReference type="ARBA" id="ARBA00022801"/>
    </source>
</evidence>
<evidence type="ECO:0000259" key="4">
    <source>
        <dbReference type="PROSITE" id="PS50112"/>
    </source>
</evidence>
<dbReference type="Gene3D" id="3.30.450.20">
    <property type="entry name" value="PAS domain"/>
    <property type="match status" value="2"/>
</dbReference>
<evidence type="ECO:0000256" key="3">
    <source>
        <dbReference type="SAM" id="Phobius"/>
    </source>
</evidence>
<comment type="caution">
    <text evidence="6">The sequence shown here is derived from an EMBL/GenBank/DDBJ whole genome shotgun (WGS) entry which is preliminary data.</text>
</comment>
<evidence type="ECO:0000313" key="6">
    <source>
        <dbReference type="EMBL" id="NDY93023.1"/>
    </source>
</evidence>
<sequence length="1027" mass="110644">MPDPDDEVPAHPQNGPESEPLARPSAPSTGPDGLPPEAGELPDTPSRLQARHVVWLTGLLLILVWLAVAAMILFGQRKVEESALSRADLHAQVLASQVDRQLAAAAGLMRTLAEGLADLSNESGVRLQPLLADIAQREPLMRSLSLLDARQQVRTSTDARTVGRLAPLAACGPLPPPSAAPRLGPLRAGLLLPDLEPPSPRQHEAYGLCLVLALQSPTGVPSGWLVAVLDPRHLLQELDSLIADTGLQVAVLGQDSSLVAGAQPLLPGQGHPELPALQPALPSAPPGGPRTALGQGLHGTEQLSAWRPVPGWSLGVLVEHPLQDVLRESRGTTRSLVLAGLVLSLLVLPTGAALWRSLRRDEDSQRRLRVMRAGARLLEARRRAILEASMDGILTFDAAGTVVDFNPAAELIFGRERTEVIGQPVFHLLPHRARARVMASLSDYLSGRAGGVVNQRVEMDGLDARGRIFPLELTVVPVRARSQLFFTATLRDITARREEEAERAALLERTQALATDLERQKLALDAHAIVSITDPFGRILYANAKLAELSGYSPTELLGRKHNLLKSGEHPDTVYRQLWRTITQGSIWHGELVNRRKDGERYWVAGTIVPVPGDDGLPRQYISIQTDISALRRAELALAQAREREVQIGARIQQSLLVTPPPAADRPLWLSVSNQASQGVDGDFVEFFELGPNCVDIVVGDVMGKGLAAALMGAATKLQFSRSMAELVSRYQGARPEPAAILAAVHGALTPHLQALDAFVTVCHVRLDSRLGRLSWVGCGHEEPLLLQHGQGLVHLHNQHPPLGVMAEATFTQDSLHWRPGDALFLCSDGVADAQRADGARVGRERVAQAFAALARRHAAPAAILSRLRQELLDASVQVNDDLTLVMALHPRSAPAERRLELAPVLGALEGLRRAVQADARAAGLDEAGAGLLTVASVEGFTNVIRHAVNRPPDAPIELFTRARDGGLEVDLVSLGEAFSPAPPRSPHTDFSAFPEGGFGLNIIRQACDRVQYLHEAGVNTLRLFRR</sequence>
<feature type="domain" description="PAS" evidence="4">
    <location>
        <begin position="530"/>
        <end position="572"/>
    </location>
</feature>
<feature type="transmembrane region" description="Helical" evidence="3">
    <location>
        <begin position="53"/>
        <end position="74"/>
    </location>
</feature>
<dbReference type="InterPro" id="IPR036457">
    <property type="entry name" value="PPM-type-like_dom_sf"/>
</dbReference>
<gene>
    <name evidence="6" type="ORF">G3A44_17665</name>
</gene>
<dbReference type="NCBIfam" id="TIGR00229">
    <property type="entry name" value="sensory_box"/>
    <property type="match status" value="2"/>
</dbReference>
<proteinExistence type="predicted"/>
<dbReference type="InterPro" id="IPR001610">
    <property type="entry name" value="PAC"/>
</dbReference>
<dbReference type="PROSITE" id="PS50112">
    <property type="entry name" value="PAS"/>
    <property type="match status" value="2"/>
</dbReference>
<keyword evidence="3" id="KW-0812">Transmembrane</keyword>
<dbReference type="SUPFAM" id="SSF55785">
    <property type="entry name" value="PYP-like sensor domain (PAS domain)"/>
    <property type="match status" value="2"/>
</dbReference>
<feature type="domain" description="PAC" evidence="5">
    <location>
        <begin position="588"/>
        <end position="640"/>
    </location>
</feature>
<keyword evidence="1" id="KW-0378">Hydrolase</keyword>
<dbReference type="Gene3D" id="3.60.40.10">
    <property type="entry name" value="PPM-type phosphatase domain"/>
    <property type="match status" value="1"/>
</dbReference>
<dbReference type="InterPro" id="IPR003594">
    <property type="entry name" value="HATPase_dom"/>
</dbReference>
<dbReference type="AlphaFoldDB" id="A0A7C9TMK1"/>
<dbReference type="InterPro" id="IPR000014">
    <property type="entry name" value="PAS"/>
</dbReference>
<dbReference type="CDD" id="cd00130">
    <property type="entry name" value="PAS"/>
    <property type="match status" value="2"/>
</dbReference>
<dbReference type="Pfam" id="PF00989">
    <property type="entry name" value="PAS"/>
    <property type="match status" value="1"/>
</dbReference>
<dbReference type="PROSITE" id="PS50113">
    <property type="entry name" value="PAC"/>
    <property type="match status" value="2"/>
</dbReference>
<feature type="transmembrane region" description="Helical" evidence="3">
    <location>
        <begin position="336"/>
        <end position="355"/>
    </location>
</feature>
<name>A0A7C9TMK1_9BURK</name>
<dbReference type="GO" id="GO:0006355">
    <property type="term" value="P:regulation of DNA-templated transcription"/>
    <property type="evidence" value="ECO:0007669"/>
    <property type="project" value="InterPro"/>
</dbReference>
<dbReference type="InterPro" id="IPR000700">
    <property type="entry name" value="PAS-assoc_C"/>
</dbReference>